<dbReference type="EMBL" id="CP007130">
    <property type="protein sequence ID" value="AHG93260.1"/>
    <property type="molecule type" value="Genomic_DNA"/>
</dbReference>
<sequence length="80" mass="8261">MSGHPDVSRLAASCAAPLLAATLGAADARPQPPTATNMAAPNDSPAEHNAVELSPVSPFIRIYAVQYARRVGEHTEALGI</sequence>
<name>W0RSJ0_9BACT</name>
<evidence type="ECO:0000313" key="2">
    <source>
        <dbReference type="EMBL" id="AHG93260.1"/>
    </source>
</evidence>
<proteinExistence type="predicted"/>
<organism evidence="2 3">
    <name type="scientific">Gemmatirosa kalamazoonensis</name>
    <dbReference type="NCBI Taxonomy" id="861299"/>
    <lineage>
        <taxon>Bacteria</taxon>
        <taxon>Pseudomonadati</taxon>
        <taxon>Gemmatimonadota</taxon>
        <taxon>Gemmatimonadia</taxon>
        <taxon>Gemmatimonadales</taxon>
        <taxon>Gemmatimonadaceae</taxon>
        <taxon>Gemmatirosa</taxon>
    </lineage>
</organism>
<feature type="region of interest" description="Disordered" evidence="1">
    <location>
        <begin position="25"/>
        <end position="51"/>
    </location>
</feature>
<dbReference type="InParanoid" id="W0RSJ0"/>
<dbReference type="KEGG" id="gba:J421_5725"/>
<keyword evidence="3" id="KW-1185">Reference proteome</keyword>
<accession>W0RSJ0</accession>
<geneLocation type="plasmid" evidence="2 3">
    <name>2</name>
</geneLocation>
<dbReference type="Proteomes" id="UP000019151">
    <property type="component" value="Plasmid 2"/>
</dbReference>
<gene>
    <name evidence="2" type="ORF">J421_5725</name>
</gene>
<evidence type="ECO:0000313" key="3">
    <source>
        <dbReference type="Proteomes" id="UP000019151"/>
    </source>
</evidence>
<dbReference type="RefSeq" id="WP_148306611.1">
    <property type="nucleotide sequence ID" value="NZ_CP007130.1"/>
</dbReference>
<keyword evidence="2" id="KW-0614">Plasmid</keyword>
<evidence type="ECO:0000256" key="1">
    <source>
        <dbReference type="SAM" id="MobiDB-lite"/>
    </source>
</evidence>
<reference evidence="2 3" key="1">
    <citation type="journal article" date="2014" name="Genome Announc.">
        <title>Genome Sequence and Methylome of Soil Bacterium Gemmatirosa kalamazoonensis KBS708T, a Member of the Rarely Cultivated Gemmatimonadetes Phylum.</title>
        <authorList>
            <person name="Debruyn J.M."/>
            <person name="Radosevich M."/>
            <person name="Wommack K.E."/>
            <person name="Polson S.W."/>
            <person name="Hauser L.J."/>
            <person name="Fawaz M.N."/>
            <person name="Korlach J."/>
            <person name="Tsai Y.C."/>
        </authorList>
    </citation>
    <scope>NUCLEOTIDE SEQUENCE [LARGE SCALE GENOMIC DNA]</scope>
    <source>
        <strain evidence="2 3">KBS708</strain>
        <plasmid evidence="3">Plasmid 2</plasmid>
    </source>
</reference>
<dbReference type="AlphaFoldDB" id="W0RSJ0"/>
<protein>
    <submittedName>
        <fullName evidence="2">Uncharacterized protein</fullName>
    </submittedName>
</protein>
<dbReference type="HOGENOM" id="CLU_2584726_0_0_0"/>